<accession>A0A4Y1R0I0</accession>
<feature type="non-terminal residue" evidence="2">
    <location>
        <position position="1"/>
    </location>
</feature>
<feature type="compositionally biased region" description="Low complexity" evidence="1">
    <location>
        <begin position="166"/>
        <end position="178"/>
    </location>
</feature>
<dbReference type="EMBL" id="AP019298">
    <property type="protein sequence ID" value="BBG97606.1"/>
    <property type="molecule type" value="Genomic_DNA"/>
</dbReference>
<proteinExistence type="predicted"/>
<name>A0A4Y1R0I0_PRUDU</name>
<organism evidence="2">
    <name type="scientific">Prunus dulcis</name>
    <name type="common">Almond</name>
    <name type="synonym">Amygdalus dulcis</name>
    <dbReference type="NCBI Taxonomy" id="3755"/>
    <lineage>
        <taxon>Eukaryota</taxon>
        <taxon>Viridiplantae</taxon>
        <taxon>Streptophyta</taxon>
        <taxon>Embryophyta</taxon>
        <taxon>Tracheophyta</taxon>
        <taxon>Spermatophyta</taxon>
        <taxon>Magnoliopsida</taxon>
        <taxon>eudicotyledons</taxon>
        <taxon>Gunneridae</taxon>
        <taxon>Pentapetalae</taxon>
        <taxon>rosids</taxon>
        <taxon>fabids</taxon>
        <taxon>Rosales</taxon>
        <taxon>Rosaceae</taxon>
        <taxon>Amygdaloideae</taxon>
        <taxon>Amygdaleae</taxon>
        <taxon>Prunus</taxon>
    </lineage>
</organism>
<feature type="region of interest" description="Disordered" evidence="1">
    <location>
        <begin position="159"/>
        <end position="185"/>
    </location>
</feature>
<evidence type="ECO:0000256" key="1">
    <source>
        <dbReference type="SAM" id="MobiDB-lite"/>
    </source>
</evidence>
<dbReference type="AlphaFoldDB" id="A0A4Y1R0I0"/>
<sequence length="391" mass="42202">LAIAAMAKASLLRLSSANLLLHHLREVRLPTILAAEVEESSSSIRGAGTETPTSRASPAIGAPNAAFSFWGPQTTVYAAVYCGGGGSSLWPEEVLLTALPVNGPTRQDAMSAITAFRLKTALRQSSSSRRQVVDFCFLVPAENGDQNFVDPALNRGPNYIPDLNVSPPDETASATSSSEKSRAKTSPGSLITWKILSSKSEAEIGNLDSIRIWNILTLRAEILKAVVAKGLIETPIGSESDDVQFPPPQQLLPIPQQGWTAAHNHAHIGCHVTAAAAYGAGPNYNGNNETVSDGRNYAVGYEKQSNVAKRKAVAFGGVDEDDPCPYVLPMKKPATASAGFLVWMRIKRGLWTRRLLTKQRRRRCPVILTRHTESILRTLQGLKIPVCVYEI</sequence>
<evidence type="ECO:0000313" key="2">
    <source>
        <dbReference type="EMBL" id="BBG97606.1"/>
    </source>
</evidence>
<gene>
    <name evidence="2" type="ORF">Prudu_006794</name>
</gene>
<protein>
    <submittedName>
        <fullName evidence="2">Uncharacterized protein</fullName>
    </submittedName>
</protein>
<reference evidence="2" key="1">
    <citation type="journal article" date="2019" name="Science">
        <title>Mutation of a bHLH transcription factor allowed almond domestication.</title>
        <authorList>
            <person name="Sanchez-Perez R."/>
            <person name="Pavan S."/>
            <person name="Mazzeo R."/>
            <person name="Moldovan C."/>
            <person name="Aiese Cigliano R."/>
            <person name="Del Cueto J."/>
            <person name="Ricciardi F."/>
            <person name="Lotti C."/>
            <person name="Ricciardi L."/>
            <person name="Dicenta F."/>
            <person name="Lopez-Marques R.L."/>
            <person name="Lindberg Moller B."/>
        </authorList>
    </citation>
    <scope>NUCLEOTIDE SEQUENCE</scope>
</reference>